<evidence type="ECO:0000313" key="2">
    <source>
        <dbReference type="Proteomes" id="UP000675940"/>
    </source>
</evidence>
<proteinExistence type="predicted"/>
<gene>
    <name evidence="1" type="ORF">J5474_12290</name>
</gene>
<dbReference type="Gene3D" id="3.10.490.10">
    <property type="entry name" value="Gamma-glutamyl cyclotransferase-like"/>
    <property type="match status" value="1"/>
</dbReference>
<dbReference type="EMBL" id="JAGISH010000006">
    <property type="protein sequence ID" value="MBP0483267.1"/>
    <property type="molecule type" value="Genomic_DNA"/>
</dbReference>
<dbReference type="RefSeq" id="WP_209361205.1">
    <property type="nucleotide sequence ID" value="NZ_JAGISH010000006.1"/>
</dbReference>
<reference evidence="1" key="1">
    <citation type="submission" date="2021-03" db="EMBL/GenBank/DDBJ databases">
        <title>Sagittula salina sp. nov. strain M10.9X isolated from the marine waste.</title>
        <authorList>
            <person name="Satari L."/>
            <person name="Molina-Menor E."/>
            <person name="Vidal-Verdu A."/>
            <person name="Pascual J."/>
            <person name="Pereto J."/>
            <person name="Porcar M."/>
        </authorList>
    </citation>
    <scope>NUCLEOTIDE SEQUENCE</scope>
    <source>
        <strain evidence="1">M10.9X</strain>
    </source>
</reference>
<organism evidence="1 2">
    <name type="scientific">Sagittula salina</name>
    <dbReference type="NCBI Taxonomy" id="2820268"/>
    <lineage>
        <taxon>Bacteria</taxon>
        <taxon>Pseudomonadati</taxon>
        <taxon>Pseudomonadota</taxon>
        <taxon>Alphaproteobacteria</taxon>
        <taxon>Rhodobacterales</taxon>
        <taxon>Roseobacteraceae</taxon>
        <taxon>Sagittula</taxon>
    </lineage>
</organism>
<dbReference type="Proteomes" id="UP000675940">
    <property type="component" value="Unassembled WGS sequence"/>
</dbReference>
<dbReference type="AlphaFoldDB" id="A0A940MSL7"/>
<name>A0A940MSL7_9RHOB</name>
<dbReference type="CDD" id="cd06661">
    <property type="entry name" value="GGCT_like"/>
    <property type="match status" value="1"/>
</dbReference>
<evidence type="ECO:0000313" key="1">
    <source>
        <dbReference type="EMBL" id="MBP0483267.1"/>
    </source>
</evidence>
<sequence length="191" mass="20751">MKDGCAHAYFFGYGSLVNAATHVHAPLHHATAKGWRRAWVAVPERALCYLTAVIDPLSDLKGAIAPVPGDDWATLDLREAAYARHTQSHAVTHDSPATEIALYAVSPERHTAPGDHNPILLSYLDTVVTGYMTLYGPQGAAEFFSTTSGWQAPVLNDRAAPRYSRTTPLSDEVRDMVDDGLGRQNCRIIPG</sequence>
<dbReference type="SUPFAM" id="SSF110857">
    <property type="entry name" value="Gamma-glutamyl cyclotransferase-like"/>
    <property type="match status" value="1"/>
</dbReference>
<keyword evidence="2" id="KW-1185">Reference proteome</keyword>
<protein>
    <submittedName>
        <fullName evidence="1">Gamma-glutamylcyclotransferase</fullName>
    </submittedName>
</protein>
<dbReference type="InterPro" id="IPR013024">
    <property type="entry name" value="GGCT-like"/>
</dbReference>
<dbReference type="InterPro" id="IPR036568">
    <property type="entry name" value="GGCT-like_sf"/>
</dbReference>
<comment type="caution">
    <text evidence="1">The sequence shown here is derived from an EMBL/GenBank/DDBJ whole genome shotgun (WGS) entry which is preliminary data.</text>
</comment>
<accession>A0A940MSL7</accession>